<protein>
    <submittedName>
        <fullName evidence="1">HTH-type transcriptional regulator SgrR</fullName>
    </submittedName>
</protein>
<proteinExistence type="predicted"/>
<evidence type="ECO:0000313" key="1">
    <source>
        <dbReference type="EMBL" id="VEB52053.1"/>
    </source>
</evidence>
<gene>
    <name evidence="1" type="ORF">NCTC6754_01802</name>
</gene>
<reference evidence="1 2" key="1">
    <citation type="submission" date="2018-12" db="EMBL/GenBank/DDBJ databases">
        <authorList>
            <consortium name="Pathogen Informatics"/>
        </authorList>
    </citation>
    <scope>NUCLEOTIDE SEQUENCE [LARGE SCALE GENOMIC DNA]</scope>
    <source>
        <strain evidence="1 2">NCTC6754</strain>
    </source>
</reference>
<organism evidence="1 2">
    <name type="scientific">Salmonella enterica I</name>
    <dbReference type="NCBI Taxonomy" id="59201"/>
    <lineage>
        <taxon>Bacteria</taxon>
        <taxon>Pseudomonadati</taxon>
        <taxon>Pseudomonadota</taxon>
        <taxon>Gammaproteobacteria</taxon>
        <taxon>Enterobacterales</taxon>
        <taxon>Enterobacteriaceae</taxon>
        <taxon>Salmonella</taxon>
    </lineage>
</organism>
<dbReference type="AlphaFoldDB" id="A0A447TRK5"/>
<sequence length="99" mass="11308">MMTGRMAKPMWISGWGRSISPIPEEWNVGTWLLGSPLLRHAISGGDDALLAQWETQWHAETISAEQLVRETTRSGWLQPLFHHWMRPQKPRPGQGDPPE</sequence>
<dbReference type="EMBL" id="LR134190">
    <property type="protein sequence ID" value="VEB52053.1"/>
    <property type="molecule type" value="Genomic_DNA"/>
</dbReference>
<accession>A0A447TRK5</accession>
<evidence type="ECO:0000313" key="2">
    <source>
        <dbReference type="Proteomes" id="UP000269208"/>
    </source>
</evidence>
<dbReference type="Proteomes" id="UP000269208">
    <property type="component" value="Chromosome"/>
</dbReference>
<name>A0A447TRK5_SALET</name>